<reference evidence="3" key="1">
    <citation type="journal article" date="2019" name="Int. J. Syst. Evol. Microbiol.">
        <title>The Global Catalogue of Microorganisms (GCM) 10K type strain sequencing project: providing services to taxonomists for standard genome sequencing and annotation.</title>
        <authorList>
            <consortium name="The Broad Institute Genomics Platform"/>
            <consortium name="The Broad Institute Genome Sequencing Center for Infectious Disease"/>
            <person name="Wu L."/>
            <person name="Ma J."/>
        </authorList>
    </citation>
    <scope>NUCLEOTIDE SEQUENCE [LARGE SCALE GENOMIC DNA]</scope>
    <source>
        <strain evidence="3">JCM 12763</strain>
    </source>
</reference>
<dbReference type="EMBL" id="JBHSPT010000145">
    <property type="protein sequence ID" value="MFC6060851.1"/>
    <property type="molecule type" value="Genomic_DNA"/>
</dbReference>
<evidence type="ECO:0000313" key="3">
    <source>
        <dbReference type="Proteomes" id="UP001596242"/>
    </source>
</evidence>
<organism evidence="2 3">
    <name type="scientific">Streptomyces pratens</name>
    <dbReference type="NCBI Taxonomy" id="887456"/>
    <lineage>
        <taxon>Bacteria</taxon>
        <taxon>Bacillati</taxon>
        <taxon>Actinomycetota</taxon>
        <taxon>Actinomycetes</taxon>
        <taxon>Kitasatosporales</taxon>
        <taxon>Streptomycetaceae</taxon>
        <taxon>Streptomyces</taxon>
    </lineage>
</organism>
<proteinExistence type="predicted"/>
<feature type="region of interest" description="Disordered" evidence="1">
    <location>
        <begin position="66"/>
        <end position="86"/>
    </location>
</feature>
<protein>
    <submittedName>
        <fullName evidence="2">Uncharacterized protein</fullName>
    </submittedName>
</protein>
<dbReference type="Proteomes" id="UP001596242">
    <property type="component" value="Unassembled WGS sequence"/>
</dbReference>
<name>A0ABW1MBU2_9ACTN</name>
<dbReference type="RefSeq" id="WP_386407607.1">
    <property type="nucleotide sequence ID" value="NZ_JBHSPT010000145.1"/>
</dbReference>
<keyword evidence="3" id="KW-1185">Reference proteome</keyword>
<comment type="caution">
    <text evidence="2">The sequence shown here is derived from an EMBL/GenBank/DDBJ whole genome shotgun (WGS) entry which is preliminary data.</text>
</comment>
<sequence length="86" mass="9610">MTDDKQVGERDLEVLEPLLRSCTALAMSERTNLTHRGGGLRVTYKVMLAPGATTVDVERDQEVIVERADAPRTRRPRRALPPGRGR</sequence>
<evidence type="ECO:0000313" key="2">
    <source>
        <dbReference type="EMBL" id="MFC6060851.1"/>
    </source>
</evidence>
<evidence type="ECO:0000256" key="1">
    <source>
        <dbReference type="SAM" id="MobiDB-lite"/>
    </source>
</evidence>
<accession>A0ABW1MBU2</accession>
<gene>
    <name evidence="2" type="ORF">ACFP50_37315</name>
</gene>